<sequence length="251" mass="27953">KIIGVITGGNGDRIANTERLQCHIADRFNMEPAQIQISTPGRGERPGPDPIAWLILGLSREQARYLLDCRALVSDTLTVTFHSYTPRDTGFADTYEGLTIPIEEGAAVRDTFRAAVANDANISRFVRAHRKEYPAYMTSDEAFNLFVTTIRVQAIWLLGQLPRGAFIAWNVYFVPPTQDLDHLATLRSFFRRLVVNGPHGVGGQASLYQTPLRCKVCNGTDHPSNLCPLEDVPGYLEVTHETVDELLDISR</sequence>
<dbReference type="Proteomes" id="UP001362999">
    <property type="component" value="Unassembled WGS sequence"/>
</dbReference>
<evidence type="ECO:0000313" key="2">
    <source>
        <dbReference type="Proteomes" id="UP001362999"/>
    </source>
</evidence>
<evidence type="ECO:0000313" key="1">
    <source>
        <dbReference type="EMBL" id="KAK7053859.1"/>
    </source>
</evidence>
<keyword evidence="2" id="KW-1185">Reference proteome</keyword>
<feature type="non-terminal residue" evidence="1">
    <location>
        <position position="251"/>
    </location>
</feature>
<name>A0AAW0DQ55_9AGAR</name>
<comment type="caution">
    <text evidence="1">The sequence shown here is derived from an EMBL/GenBank/DDBJ whole genome shotgun (WGS) entry which is preliminary data.</text>
</comment>
<proteinExistence type="predicted"/>
<reference evidence="1 2" key="1">
    <citation type="journal article" date="2024" name="J Genomics">
        <title>Draft genome sequencing and assembly of Favolaschia claudopus CIRM-BRFM 2984 isolated from oak limbs.</title>
        <authorList>
            <person name="Navarro D."/>
            <person name="Drula E."/>
            <person name="Chaduli D."/>
            <person name="Cazenave R."/>
            <person name="Ahrendt S."/>
            <person name="Wang J."/>
            <person name="Lipzen A."/>
            <person name="Daum C."/>
            <person name="Barry K."/>
            <person name="Grigoriev I.V."/>
            <person name="Favel A."/>
            <person name="Rosso M.N."/>
            <person name="Martin F."/>
        </authorList>
    </citation>
    <scope>NUCLEOTIDE SEQUENCE [LARGE SCALE GENOMIC DNA]</scope>
    <source>
        <strain evidence="1 2">CIRM-BRFM 2984</strain>
    </source>
</reference>
<feature type="non-terminal residue" evidence="1">
    <location>
        <position position="1"/>
    </location>
</feature>
<dbReference type="AlphaFoldDB" id="A0AAW0DQ55"/>
<accession>A0AAW0DQ55</accession>
<dbReference type="EMBL" id="JAWWNJ010000006">
    <property type="protein sequence ID" value="KAK7053859.1"/>
    <property type="molecule type" value="Genomic_DNA"/>
</dbReference>
<protein>
    <submittedName>
        <fullName evidence="1">Uncharacterized protein</fullName>
    </submittedName>
</protein>
<gene>
    <name evidence="1" type="ORF">R3P38DRAFT_2470021</name>
</gene>
<organism evidence="1 2">
    <name type="scientific">Favolaschia claudopus</name>
    <dbReference type="NCBI Taxonomy" id="2862362"/>
    <lineage>
        <taxon>Eukaryota</taxon>
        <taxon>Fungi</taxon>
        <taxon>Dikarya</taxon>
        <taxon>Basidiomycota</taxon>
        <taxon>Agaricomycotina</taxon>
        <taxon>Agaricomycetes</taxon>
        <taxon>Agaricomycetidae</taxon>
        <taxon>Agaricales</taxon>
        <taxon>Marasmiineae</taxon>
        <taxon>Mycenaceae</taxon>
        <taxon>Favolaschia</taxon>
    </lineage>
</organism>